<evidence type="ECO:0000313" key="2">
    <source>
        <dbReference type="Proteomes" id="UP000269721"/>
    </source>
</evidence>
<dbReference type="OrthoDB" id="2374072at2759"/>
<feature type="non-terminal residue" evidence="1">
    <location>
        <position position="1"/>
    </location>
</feature>
<evidence type="ECO:0000313" key="1">
    <source>
        <dbReference type="EMBL" id="RKO91644.1"/>
    </source>
</evidence>
<protein>
    <recommendedName>
        <fullName evidence="3">Transposase Helix-turn-helix domain-containing protein</fullName>
    </recommendedName>
</protein>
<keyword evidence="2" id="KW-1185">Reference proteome</keyword>
<name>A0A4P9WG39_9FUNG</name>
<reference evidence="2" key="1">
    <citation type="journal article" date="2018" name="Nat. Microbiol.">
        <title>Leveraging single-cell genomics to expand the fungal tree of life.</title>
        <authorList>
            <person name="Ahrendt S.R."/>
            <person name="Quandt C.A."/>
            <person name="Ciobanu D."/>
            <person name="Clum A."/>
            <person name="Salamov A."/>
            <person name="Andreopoulos B."/>
            <person name="Cheng J.F."/>
            <person name="Woyke T."/>
            <person name="Pelin A."/>
            <person name="Henrissat B."/>
            <person name="Reynolds N.K."/>
            <person name="Benny G.L."/>
            <person name="Smith M.E."/>
            <person name="James T.Y."/>
            <person name="Grigoriev I.V."/>
        </authorList>
    </citation>
    <scope>NUCLEOTIDE SEQUENCE [LARGE SCALE GENOMIC DNA]</scope>
</reference>
<dbReference type="EMBL" id="KZ994969">
    <property type="protein sequence ID" value="RKO91644.1"/>
    <property type="molecule type" value="Genomic_DNA"/>
</dbReference>
<gene>
    <name evidence="1" type="ORF">BDK51DRAFT_33862</name>
</gene>
<accession>A0A4P9WG39</accession>
<dbReference type="Proteomes" id="UP000269721">
    <property type="component" value="Unassembled WGS sequence"/>
</dbReference>
<sequence>KPRISAEKHFAVTIHHLAHDLSYRNIGHLYGIGESTSLEVISRTLGNINATLYPDVVYFLGTDEEWAIKRGHFHELSRMPNVARAIDDSFVPVQKPTGYARANGEHGDPKLWYCRKKFYAVILRGIVDAKATSSRRTSHPKA</sequence>
<organism evidence="1 2">
    <name type="scientific">Blyttiomyces helicus</name>
    <dbReference type="NCBI Taxonomy" id="388810"/>
    <lineage>
        <taxon>Eukaryota</taxon>
        <taxon>Fungi</taxon>
        <taxon>Fungi incertae sedis</taxon>
        <taxon>Chytridiomycota</taxon>
        <taxon>Chytridiomycota incertae sedis</taxon>
        <taxon>Chytridiomycetes</taxon>
        <taxon>Chytridiomycetes incertae sedis</taxon>
        <taxon>Blyttiomyces</taxon>
    </lineage>
</organism>
<evidence type="ECO:0008006" key="3">
    <source>
        <dbReference type="Google" id="ProtNLM"/>
    </source>
</evidence>
<dbReference type="AlphaFoldDB" id="A0A4P9WG39"/>
<proteinExistence type="predicted"/>